<dbReference type="GO" id="GO:0000179">
    <property type="term" value="F:rRNA (adenine-N6,N6-)-dimethyltransferase activity"/>
    <property type="evidence" value="ECO:0007669"/>
    <property type="project" value="UniProtKB-UniRule"/>
</dbReference>
<gene>
    <name evidence="7" type="ORF">SAMN04488025_10699</name>
</gene>
<feature type="binding site" evidence="5">
    <location>
        <position position="35"/>
    </location>
    <ligand>
        <name>S-adenosyl-L-methionine</name>
        <dbReference type="ChEBI" id="CHEBI:59789"/>
    </ligand>
</feature>
<keyword evidence="8" id="KW-1185">Reference proteome</keyword>
<dbReference type="Proteomes" id="UP000198661">
    <property type="component" value="Unassembled WGS sequence"/>
</dbReference>
<dbReference type="AlphaFoldDB" id="A0A1I2M4F3"/>
<dbReference type="STRING" id="201973.SAMN04488025_10699"/>
<proteinExistence type="inferred from homology"/>
<feature type="binding site" evidence="5">
    <location>
        <position position="1"/>
    </location>
    <ligand>
        <name>S-adenosyl-L-methionine</name>
        <dbReference type="ChEBI" id="CHEBI:59789"/>
    </ligand>
</feature>
<dbReference type="Gene3D" id="3.40.50.150">
    <property type="entry name" value="Vaccinia Virus protein VP39"/>
    <property type="match status" value="1"/>
</dbReference>
<dbReference type="PANTHER" id="PTHR11727">
    <property type="entry name" value="DIMETHYLADENOSINE TRANSFERASE"/>
    <property type="match status" value="1"/>
</dbReference>
<protein>
    <submittedName>
        <fullName evidence="7">23S rRNA (Adenine-N6)-dimethyltransferase</fullName>
    </submittedName>
</protein>
<dbReference type="EMBL" id="FOOK01000006">
    <property type="protein sequence ID" value="SFF84111.1"/>
    <property type="molecule type" value="Genomic_DNA"/>
</dbReference>
<evidence type="ECO:0000313" key="7">
    <source>
        <dbReference type="EMBL" id="SFF84111.1"/>
    </source>
</evidence>
<dbReference type="PROSITE" id="PS51689">
    <property type="entry name" value="SAM_RNA_A_N6_MT"/>
    <property type="match status" value="1"/>
</dbReference>
<comment type="caution">
    <text evidence="5">Lacks conserved residue(s) required for the propagation of feature annotation.</text>
</comment>
<name>A0A1I2M4F3_9BACL</name>
<evidence type="ECO:0000256" key="1">
    <source>
        <dbReference type="ARBA" id="ARBA00022603"/>
    </source>
</evidence>
<keyword evidence="4 5" id="KW-0694">RNA-binding</keyword>
<reference evidence="7 8" key="1">
    <citation type="submission" date="2016-10" db="EMBL/GenBank/DDBJ databases">
        <authorList>
            <person name="de Groot N.N."/>
        </authorList>
    </citation>
    <scope>NUCLEOTIDE SEQUENCE [LARGE SCALE GENOMIC DNA]</scope>
    <source>
        <strain evidence="7 8">DSM 44945</strain>
    </source>
</reference>
<evidence type="ECO:0000313" key="8">
    <source>
        <dbReference type="Proteomes" id="UP000198661"/>
    </source>
</evidence>
<dbReference type="InterPro" id="IPR020598">
    <property type="entry name" value="rRNA_Ade_methylase_Trfase_N"/>
</dbReference>
<evidence type="ECO:0000256" key="4">
    <source>
        <dbReference type="ARBA" id="ARBA00022884"/>
    </source>
</evidence>
<evidence type="ECO:0000259" key="6">
    <source>
        <dbReference type="SMART" id="SM00650"/>
    </source>
</evidence>
<sequence>MAERAGKGIAVEYDARLVDRLRRKTFSNVKIIQDDILNIKLPGEKFVVVSHIPYAITMPILKKLLNNPSSGFQRGLLVMEKGAAKRFTSKFVKDSYVALWRIHFHLRYMRTISACHFSPPPRVESALLKIERRAVPVIRPKACFAFWALASDVLKELRAPIDEALKGVFTRPQITRLRRHLGIGPDFAAGFLSAIERHVPKEKWSRMKRKKRISI</sequence>
<organism evidence="7 8">
    <name type="scientific">Planifilum fulgidum</name>
    <dbReference type="NCBI Taxonomy" id="201973"/>
    <lineage>
        <taxon>Bacteria</taxon>
        <taxon>Bacillati</taxon>
        <taxon>Bacillota</taxon>
        <taxon>Bacilli</taxon>
        <taxon>Bacillales</taxon>
        <taxon>Thermoactinomycetaceae</taxon>
        <taxon>Planifilum</taxon>
    </lineage>
</organism>
<evidence type="ECO:0000256" key="3">
    <source>
        <dbReference type="ARBA" id="ARBA00022691"/>
    </source>
</evidence>
<dbReference type="PANTHER" id="PTHR11727:SF7">
    <property type="entry name" value="DIMETHYLADENOSINE TRANSFERASE-RELATED"/>
    <property type="match status" value="1"/>
</dbReference>
<dbReference type="SUPFAM" id="SSF53335">
    <property type="entry name" value="S-adenosyl-L-methionine-dependent methyltransferases"/>
    <property type="match status" value="1"/>
</dbReference>
<keyword evidence="1 5" id="KW-0489">Methyltransferase</keyword>
<dbReference type="Pfam" id="PF00398">
    <property type="entry name" value="RrnaAD"/>
    <property type="match status" value="1"/>
</dbReference>
<dbReference type="InterPro" id="IPR029063">
    <property type="entry name" value="SAM-dependent_MTases_sf"/>
</dbReference>
<keyword evidence="3 5" id="KW-0949">S-adenosyl-L-methionine</keyword>
<dbReference type="GO" id="GO:0003723">
    <property type="term" value="F:RNA binding"/>
    <property type="evidence" value="ECO:0007669"/>
    <property type="project" value="UniProtKB-UniRule"/>
</dbReference>
<accession>A0A1I2M4F3</accession>
<dbReference type="InterPro" id="IPR001737">
    <property type="entry name" value="KsgA/Erm"/>
</dbReference>
<feature type="domain" description="Ribosomal RNA adenine methylase transferase N-terminal" evidence="6">
    <location>
        <begin position="1"/>
        <end position="134"/>
    </location>
</feature>
<feature type="binding site" evidence="5">
    <location>
        <position position="12"/>
    </location>
    <ligand>
        <name>S-adenosyl-L-methionine</name>
        <dbReference type="ChEBI" id="CHEBI:59789"/>
    </ligand>
</feature>
<dbReference type="SMART" id="SM00650">
    <property type="entry name" value="rADc"/>
    <property type="match status" value="1"/>
</dbReference>
<keyword evidence="2 5" id="KW-0808">Transferase</keyword>
<evidence type="ECO:0000256" key="5">
    <source>
        <dbReference type="PROSITE-ProRule" id="PRU01026"/>
    </source>
</evidence>
<evidence type="ECO:0000256" key="2">
    <source>
        <dbReference type="ARBA" id="ARBA00022679"/>
    </source>
</evidence>
<comment type="similarity">
    <text evidence="5">Belongs to the class I-like SAM-binding methyltransferase superfamily. rRNA adenine N(6)-methyltransferase family.</text>
</comment>